<dbReference type="Proteomes" id="UP001321542">
    <property type="component" value="Chromosome"/>
</dbReference>
<keyword evidence="2" id="KW-0238">DNA-binding</keyword>
<dbReference type="Gene3D" id="3.30.450.40">
    <property type="match status" value="1"/>
</dbReference>
<sequence>MAKSMKNPPAYGVTSVDHALQLAVILQVEGPLTVSEAARRLGVARSSAHRLLSTLVYRDFAVQNADRSYRVGPVLEMAAKAQSNVSALRSAALGPLQTLVDTVDETANVTIRTGRTVRFIASIECRQALRVGNREGMVFPAHQVSGGLVMLAALSDDELTALYTHLPADATEDRPDLTELRAELRAVRRSGVAVNLERSERGVVAIGRGVTDTSGTTIAAVSVSLPSVRYSAGRVKKLVAALTVAADSVSAALDEDGRDSRH</sequence>
<proteinExistence type="predicted"/>
<gene>
    <name evidence="6" type="ORF">SGFS_023460</name>
</gene>
<evidence type="ECO:0000256" key="2">
    <source>
        <dbReference type="ARBA" id="ARBA00023125"/>
    </source>
</evidence>
<dbReference type="PROSITE" id="PS51078">
    <property type="entry name" value="ICLR_ED"/>
    <property type="match status" value="1"/>
</dbReference>
<evidence type="ECO:0000256" key="3">
    <source>
        <dbReference type="ARBA" id="ARBA00023163"/>
    </source>
</evidence>
<dbReference type="Pfam" id="PF01614">
    <property type="entry name" value="IclR_C"/>
    <property type="match status" value="1"/>
</dbReference>
<keyword evidence="1" id="KW-0805">Transcription regulation</keyword>
<dbReference type="EMBL" id="AP018448">
    <property type="protein sequence ID" value="BBC31052.1"/>
    <property type="molecule type" value="Genomic_DNA"/>
</dbReference>
<organism evidence="6 7">
    <name type="scientific">Streptomyces graminofaciens</name>
    <dbReference type="NCBI Taxonomy" id="68212"/>
    <lineage>
        <taxon>Bacteria</taxon>
        <taxon>Bacillati</taxon>
        <taxon>Actinomycetota</taxon>
        <taxon>Actinomycetes</taxon>
        <taxon>Kitasatosporales</taxon>
        <taxon>Streptomycetaceae</taxon>
        <taxon>Streptomyces</taxon>
    </lineage>
</organism>
<dbReference type="PANTHER" id="PTHR30136">
    <property type="entry name" value="HELIX-TURN-HELIX TRANSCRIPTIONAL REGULATOR, ICLR FAMILY"/>
    <property type="match status" value="1"/>
</dbReference>
<keyword evidence="3" id="KW-0804">Transcription</keyword>
<dbReference type="Pfam" id="PF09339">
    <property type="entry name" value="HTH_IclR"/>
    <property type="match status" value="1"/>
</dbReference>
<dbReference type="SUPFAM" id="SSF46785">
    <property type="entry name" value="Winged helix' DNA-binding domain"/>
    <property type="match status" value="1"/>
</dbReference>
<dbReference type="InterPro" id="IPR050707">
    <property type="entry name" value="HTH_MetabolicPath_Reg"/>
</dbReference>
<dbReference type="InterPro" id="IPR005471">
    <property type="entry name" value="Tscrpt_reg_IclR_N"/>
</dbReference>
<evidence type="ECO:0008006" key="8">
    <source>
        <dbReference type="Google" id="ProtNLM"/>
    </source>
</evidence>
<dbReference type="PANTHER" id="PTHR30136:SF24">
    <property type="entry name" value="HTH-TYPE TRANSCRIPTIONAL REPRESSOR ALLR"/>
    <property type="match status" value="1"/>
</dbReference>
<keyword evidence="7" id="KW-1185">Reference proteome</keyword>
<evidence type="ECO:0000313" key="7">
    <source>
        <dbReference type="Proteomes" id="UP001321542"/>
    </source>
</evidence>
<dbReference type="SMART" id="SM00346">
    <property type="entry name" value="HTH_ICLR"/>
    <property type="match status" value="1"/>
</dbReference>
<evidence type="ECO:0000256" key="1">
    <source>
        <dbReference type="ARBA" id="ARBA00023015"/>
    </source>
</evidence>
<evidence type="ECO:0000313" key="6">
    <source>
        <dbReference type="EMBL" id="BBC31052.1"/>
    </source>
</evidence>
<reference evidence="6 7" key="1">
    <citation type="journal article" date="2010" name="ChemBioChem">
        <title>Cloning and characterization of the biosynthetic gene cluster of 16-membered macrolide antibiotic FD-891: involvement of a dual functional cytochrome P450 monooxygenase catalyzing epoxidation and hydroxylation.</title>
        <authorList>
            <person name="Kudo F."/>
            <person name="Motegi A."/>
            <person name="Mizoue K."/>
            <person name="Eguchi T."/>
        </authorList>
    </citation>
    <scope>NUCLEOTIDE SEQUENCE [LARGE SCALE GENOMIC DNA]</scope>
    <source>
        <strain evidence="6 7">A-8890</strain>
    </source>
</reference>
<dbReference type="InterPro" id="IPR014757">
    <property type="entry name" value="Tscrpt_reg_IclR_C"/>
</dbReference>
<dbReference type="SUPFAM" id="SSF55781">
    <property type="entry name" value="GAF domain-like"/>
    <property type="match status" value="1"/>
</dbReference>
<feature type="domain" description="IclR-ED" evidence="5">
    <location>
        <begin position="73"/>
        <end position="255"/>
    </location>
</feature>
<dbReference type="Gene3D" id="1.10.10.10">
    <property type="entry name" value="Winged helix-like DNA-binding domain superfamily/Winged helix DNA-binding domain"/>
    <property type="match status" value="1"/>
</dbReference>
<dbReference type="InterPro" id="IPR036390">
    <property type="entry name" value="WH_DNA-bd_sf"/>
</dbReference>
<dbReference type="InterPro" id="IPR029016">
    <property type="entry name" value="GAF-like_dom_sf"/>
</dbReference>
<evidence type="ECO:0000259" key="4">
    <source>
        <dbReference type="PROSITE" id="PS51077"/>
    </source>
</evidence>
<accession>A0ABM7F599</accession>
<dbReference type="InterPro" id="IPR036388">
    <property type="entry name" value="WH-like_DNA-bd_sf"/>
</dbReference>
<dbReference type="RefSeq" id="WP_286249683.1">
    <property type="nucleotide sequence ID" value="NZ_AP018448.1"/>
</dbReference>
<name>A0ABM7F599_9ACTN</name>
<dbReference type="PROSITE" id="PS51077">
    <property type="entry name" value="HTH_ICLR"/>
    <property type="match status" value="1"/>
</dbReference>
<evidence type="ECO:0000259" key="5">
    <source>
        <dbReference type="PROSITE" id="PS51078"/>
    </source>
</evidence>
<feature type="domain" description="HTH iclR-type" evidence="4">
    <location>
        <begin position="13"/>
        <end position="73"/>
    </location>
</feature>
<protein>
    <recommendedName>
        <fullName evidence="8">IclR family transcriptional regulator</fullName>
    </recommendedName>
</protein>
<reference evidence="6 7" key="2">
    <citation type="journal article" date="2023" name="ChemBioChem">
        <title>Acyltransferase Domain Exchange between Two Independent Type I Polyketide Synthases in the Same Producer Strain of Macrolide Antibiotics.</title>
        <authorList>
            <person name="Kudo F."/>
            <person name="Kishikawa K."/>
            <person name="Tsuboi K."/>
            <person name="Kido T."/>
            <person name="Usui T."/>
            <person name="Hashimoto J."/>
            <person name="Shin-Ya K."/>
            <person name="Miyanaga A."/>
            <person name="Eguchi T."/>
        </authorList>
    </citation>
    <scope>NUCLEOTIDE SEQUENCE [LARGE SCALE GENOMIC DNA]</scope>
    <source>
        <strain evidence="6 7">A-8890</strain>
    </source>
</reference>